<organism evidence="7 8">
    <name type="scientific">Hyalella azteca</name>
    <name type="common">Amphipod</name>
    <dbReference type="NCBI Taxonomy" id="294128"/>
    <lineage>
        <taxon>Eukaryota</taxon>
        <taxon>Metazoa</taxon>
        <taxon>Ecdysozoa</taxon>
        <taxon>Arthropoda</taxon>
        <taxon>Crustacea</taxon>
        <taxon>Multicrustacea</taxon>
        <taxon>Malacostraca</taxon>
        <taxon>Eumalacostraca</taxon>
        <taxon>Peracarida</taxon>
        <taxon>Amphipoda</taxon>
        <taxon>Senticaudata</taxon>
        <taxon>Talitrida</taxon>
        <taxon>Talitroidea</taxon>
        <taxon>Hyalellidae</taxon>
        <taxon>Hyalella</taxon>
    </lineage>
</organism>
<dbReference type="OrthoDB" id="1714475at2759"/>
<feature type="region of interest" description="Disordered" evidence="5">
    <location>
        <begin position="162"/>
        <end position="187"/>
    </location>
</feature>
<protein>
    <submittedName>
        <fullName evidence="8">RING finger protein 44</fullName>
    </submittedName>
</protein>
<dbReference type="OMA" id="QPPWGAN"/>
<dbReference type="InterPro" id="IPR013083">
    <property type="entry name" value="Znf_RING/FYVE/PHD"/>
</dbReference>
<name>A0A979FQ68_HYAAZ</name>
<dbReference type="GeneID" id="108670659"/>
<feature type="compositionally biased region" description="Basic residues" evidence="5">
    <location>
        <begin position="229"/>
        <end position="243"/>
    </location>
</feature>
<keyword evidence="7" id="KW-1185">Reference proteome</keyword>
<accession>A0A979FQ68</accession>
<dbReference type="CDD" id="cd16472">
    <property type="entry name" value="RING-H2_RNF38-like"/>
    <property type="match status" value="1"/>
</dbReference>
<dbReference type="RefSeq" id="XP_047738837.1">
    <property type="nucleotide sequence ID" value="XM_047882881.1"/>
</dbReference>
<dbReference type="GO" id="GO:0061630">
    <property type="term" value="F:ubiquitin protein ligase activity"/>
    <property type="evidence" value="ECO:0007669"/>
    <property type="project" value="TreeGrafter"/>
</dbReference>
<feature type="region of interest" description="Disordered" evidence="5">
    <location>
        <begin position="322"/>
        <end position="351"/>
    </location>
</feature>
<dbReference type="InterPro" id="IPR001841">
    <property type="entry name" value="Znf_RING"/>
</dbReference>
<dbReference type="KEGG" id="hazt:108670659"/>
<dbReference type="SMART" id="SM00184">
    <property type="entry name" value="RING"/>
    <property type="match status" value="1"/>
</dbReference>
<dbReference type="PROSITE" id="PS50089">
    <property type="entry name" value="ZF_RING_2"/>
    <property type="match status" value="1"/>
</dbReference>
<dbReference type="SUPFAM" id="SSF57850">
    <property type="entry name" value="RING/U-box"/>
    <property type="match status" value="1"/>
</dbReference>
<keyword evidence="1" id="KW-0479">Metal-binding</keyword>
<gene>
    <name evidence="8" type="primary">LOC108670659</name>
</gene>
<evidence type="ECO:0000256" key="2">
    <source>
        <dbReference type="ARBA" id="ARBA00022771"/>
    </source>
</evidence>
<feature type="region of interest" description="Disordered" evidence="5">
    <location>
        <begin position="201"/>
        <end position="268"/>
    </location>
</feature>
<evidence type="ECO:0000259" key="6">
    <source>
        <dbReference type="PROSITE" id="PS50089"/>
    </source>
</evidence>
<evidence type="ECO:0000256" key="1">
    <source>
        <dbReference type="ARBA" id="ARBA00022723"/>
    </source>
</evidence>
<feature type="compositionally biased region" description="Pro residues" evidence="5">
    <location>
        <begin position="326"/>
        <end position="347"/>
    </location>
</feature>
<evidence type="ECO:0000313" key="7">
    <source>
        <dbReference type="Proteomes" id="UP000694843"/>
    </source>
</evidence>
<dbReference type="AlphaFoldDB" id="A0A979FQ68"/>
<dbReference type="PANTHER" id="PTHR46171">
    <property type="entry name" value="GH10160P"/>
    <property type="match status" value="1"/>
</dbReference>
<feature type="compositionally biased region" description="Pro residues" evidence="5">
    <location>
        <begin position="205"/>
        <end position="220"/>
    </location>
</feature>
<reference evidence="8" key="1">
    <citation type="submission" date="2025-08" db="UniProtKB">
        <authorList>
            <consortium name="RefSeq"/>
        </authorList>
    </citation>
    <scope>IDENTIFICATION</scope>
    <source>
        <tissue evidence="8">Whole organism</tissue>
    </source>
</reference>
<dbReference type="GO" id="GO:0016567">
    <property type="term" value="P:protein ubiquitination"/>
    <property type="evidence" value="ECO:0007669"/>
    <property type="project" value="TreeGrafter"/>
</dbReference>
<dbReference type="Proteomes" id="UP000694843">
    <property type="component" value="Unplaced"/>
</dbReference>
<sequence>MASNTSYDEDKENWRERAEVVTKLSHHAYLEYASEVIEEAVRNVTVLRNKTNIPQSSVTLGTPQLNKLKLAHLMRNPGIMQQQHHQQHQLNSGAAVAAAAAGAAATYNALHHHHHHHNHQQQQQQHHRCNLHSLFCSHPSMQHQYQMAAGCFGPPLVAPHHPAASAGPHHHLLPPPPSHAPPIFGQLAPQMPGAIAAQMPQLAPSAPPPLQSHQLPPPPSVTGSASHHPPPHHHHHHHPHHPQHQPPPPPPPHHHQAALVTPFPPLPPPLHALHHSHLLPELIRWGAQRGGLNAATRRAGGGWRTAAAAVVAAAGAVPGGGMGGVPLPPQPAGHAPQGPPQGPPLGPLGPAQASAAVAAATASYPGILLHFLAMLSQPTALHTLSAVEQVSAEVQDPENYEALLHLAERLGDAKPRGLMRHAIDQLPSYRYTGEKCDTKQTTCVVCMCDFEVRQMLRVLPCLHEFHSKCVDKWLKSNRTCPICRGDASEYLKEGTSSE</sequence>
<evidence type="ECO:0000313" key="8">
    <source>
        <dbReference type="RefSeq" id="XP_047738837.1"/>
    </source>
</evidence>
<dbReference type="GO" id="GO:0008270">
    <property type="term" value="F:zinc ion binding"/>
    <property type="evidence" value="ECO:0007669"/>
    <property type="project" value="UniProtKB-KW"/>
</dbReference>
<evidence type="ECO:0000256" key="4">
    <source>
        <dbReference type="PROSITE-ProRule" id="PRU00175"/>
    </source>
</evidence>
<dbReference type="Pfam" id="PF13639">
    <property type="entry name" value="zf-RING_2"/>
    <property type="match status" value="1"/>
</dbReference>
<dbReference type="FunFam" id="3.30.40.10:FF:000024">
    <property type="entry name" value="RING finger protein 44 isoform X1"/>
    <property type="match status" value="1"/>
</dbReference>
<evidence type="ECO:0000256" key="3">
    <source>
        <dbReference type="ARBA" id="ARBA00022833"/>
    </source>
</evidence>
<proteinExistence type="predicted"/>
<keyword evidence="3" id="KW-0862">Zinc</keyword>
<keyword evidence="2 4" id="KW-0863">Zinc-finger</keyword>
<dbReference type="PANTHER" id="PTHR46171:SF3">
    <property type="entry name" value="GH10160P"/>
    <property type="match status" value="1"/>
</dbReference>
<evidence type="ECO:0000256" key="5">
    <source>
        <dbReference type="SAM" id="MobiDB-lite"/>
    </source>
</evidence>
<feature type="domain" description="RING-type" evidence="6">
    <location>
        <begin position="443"/>
        <end position="484"/>
    </location>
</feature>
<dbReference type="Gene3D" id="3.30.40.10">
    <property type="entry name" value="Zinc/RING finger domain, C3HC4 (zinc finger)"/>
    <property type="match status" value="1"/>
</dbReference>